<gene>
    <name evidence="2" type="ORF">NX02_20345</name>
</gene>
<proteinExistence type="predicted"/>
<evidence type="ECO:0000256" key="1">
    <source>
        <dbReference type="SAM" id="SignalP"/>
    </source>
</evidence>
<dbReference type="STRING" id="1123269.NX02_20345"/>
<evidence type="ECO:0000313" key="3">
    <source>
        <dbReference type="Proteomes" id="UP000018851"/>
    </source>
</evidence>
<keyword evidence="3" id="KW-1185">Reference proteome</keyword>
<evidence type="ECO:0008006" key="4">
    <source>
        <dbReference type="Google" id="ProtNLM"/>
    </source>
</evidence>
<dbReference type="eggNOG" id="COG3832">
    <property type="taxonomic scope" value="Bacteria"/>
</dbReference>
<dbReference type="HOGENOM" id="CLU_099379_0_0_5"/>
<dbReference type="EMBL" id="CP006644">
    <property type="protein sequence ID" value="AHE55724.1"/>
    <property type="molecule type" value="Genomic_DNA"/>
</dbReference>
<evidence type="ECO:0000313" key="2">
    <source>
        <dbReference type="EMBL" id="AHE55724.1"/>
    </source>
</evidence>
<feature type="signal peptide" evidence="1">
    <location>
        <begin position="1"/>
        <end position="19"/>
    </location>
</feature>
<sequence>MRIVSACVAALACAAPLHAEVVSQDAGRFETASTVQIAAPPEIVWEALIKPNRWWSGDHTWSGDAKNLYLSAQAGGCFCELLPDVKGSVEHGRVMLARPGSELRLFGALGPLQAMAVSGNLHIALKPRDGGTEVTLRYIVGGAIDGDVAALAPAVDGVLVQQLDGLRRFAETPAQ</sequence>
<dbReference type="CDD" id="cd07814">
    <property type="entry name" value="SRPBCC_CalC_Aha1-like"/>
    <property type="match status" value="1"/>
</dbReference>
<organism evidence="2 3">
    <name type="scientific">Sphingomonas sanxanigenens DSM 19645 = NX02</name>
    <dbReference type="NCBI Taxonomy" id="1123269"/>
    <lineage>
        <taxon>Bacteria</taxon>
        <taxon>Pseudomonadati</taxon>
        <taxon>Pseudomonadota</taxon>
        <taxon>Alphaproteobacteria</taxon>
        <taxon>Sphingomonadales</taxon>
        <taxon>Sphingomonadaceae</taxon>
        <taxon>Sphingomonas</taxon>
    </lineage>
</organism>
<protein>
    <recommendedName>
        <fullName evidence="4">Polyketide cyclase/dehydrase</fullName>
    </recommendedName>
</protein>
<keyword evidence="1" id="KW-0732">Signal</keyword>
<accession>W0ACU3</accession>
<dbReference type="KEGG" id="ssan:NX02_20345"/>
<name>W0ACU3_9SPHN</name>
<dbReference type="RefSeq" id="WP_025293870.1">
    <property type="nucleotide sequence ID" value="NZ_CP006644.1"/>
</dbReference>
<feature type="chain" id="PRO_5004785465" description="Polyketide cyclase/dehydrase" evidence="1">
    <location>
        <begin position="20"/>
        <end position="175"/>
    </location>
</feature>
<dbReference type="AlphaFoldDB" id="W0ACU3"/>
<dbReference type="PATRIC" id="fig|1123269.5.peg.3973"/>
<dbReference type="SUPFAM" id="SSF55961">
    <property type="entry name" value="Bet v1-like"/>
    <property type="match status" value="1"/>
</dbReference>
<dbReference type="Gene3D" id="3.30.530.20">
    <property type="match status" value="1"/>
</dbReference>
<dbReference type="OrthoDB" id="5735475at2"/>
<reference evidence="2 3" key="1">
    <citation type="submission" date="2013-07" db="EMBL/GenBank/DDBJ databases">
        <title>Completed genome of Sphingomonas sanxanigenens NX02.</title>
        <authorList>
            <person name="Ma T."/>
            <person name="Huang H."/>
            <person name="Wu M."/>
            <person name="Li X."/>
            <person name="Li G."/>
        </authorList>
    </citation>
    <scope>NUCLEOTIDE SEQUENCE [LARGE SCALE GENOMIC DNA]</scope>
    <source>
        <strain evidence="2 3">NX02</strain>
    </source>
</reference>
<dbReference type="Proteomes" id="UP000018851">
    <property type="component" value="Chromosome"/>
</dbReference>
<dbReference type="InterPro" id="IPR023393">
    <property type="entry name" value="START-like_dom_sf"/>
</dbReference>